<dbReference type="Pfam" id="PF21716">
    <property type="entry name" value="dnstrm_HI1420"/>
    <property type="match status" value="1"/>
</dbReference>
<sequence>MSVTFKPFNAAEFLDSDQVRLSYLRAVLENGDIAELKDTLAVIAESKGIDLPPFEGDALEFARVLKKLGFGLQSLDEMQKVQKQNTA</sequence>
<gene>
    <name evidence="1" type="ORF">NHP190012_16830</name>
</gene>
<name>A0ABM7SGM6_9HELI</name>
<organism evidence="1 2">
    <name type="scientific">Helicobacter gastrofelis</name>
    <dbReference type="NCBI Taxonomy" id="2849642"/>
    <lineage>
        <taxon>Bacteria</taxon>
        <taxon>Pseudomonadati</taxon>
        <taxon>Campylobacterota</taxon>
        <taxon>Epsilonproteobacteria</taxon>
        <taxon>Campylobacterales</taxon>
        <taxon>Helicobacteraceae</taxon>
        <taxon>Helicobacter</taxon>
    </lineage>
</organism>
<dbReference type="EMBL" id="AP024821">
    <property type="protein sequence ID" value="BCZ20041.1"/>
    <property type="molecule type" value="Genomic_DNA"/>
</dbReference>
<evidence type="ECO:0000313" key="1">
    <source>
        <dbReference type="EMBL" id="BCZ20041.1"/>
    </source>
</evidence>
<dbReference type="Proteomes" id="UP000826146">
    <property type="component" value="Plasmid pNHP190012_2"/>
</dbReference>
<geneLocation type="plasmid" evidence="1 2">
    <name>pNHP190012_2</name>
</geneLocation>
<keyword evidence="1" id="KW-0614">Plasmid</keyword>
<dbReference type="RefSeq" id="WP_221272675.1">
    <property type="nucleotide sequence ID" value="NZ_AP024821.1"/>
</dbReference>
<accession>A0ABM7SGM6</accession>
<protein>
    <recommendedName>
        <fullName evidence="3">Addiction module antidote protein</fullName>
    </recommendedName>
</protein>
<reference evidence="1 2" key="1">
    <citation type="submission" date="2021-07" db="EMBL/GenBank/DDBJ databases">
        <title>Novel Helicobacter sp. Isolated from a cat.</title>
        <authorList>
            <person name="Rimbara E."/>
            <person name="Suzuki M."/>
        </authorList>
    </citation>
    <scope>NUCLEOTIDE SEQUENCE [LARGE SCALE GENOMIC DNA]</scope>
    <source>
        <strain evidence="2">NHP19-012</strain>
        <plasmid evidence="1 2">pNHP190012_2</plasmid>
    </source>
</reference>
<evidence type="ECO:0008006" key="3">
    <source>
        <dbReference type="Google" id="ProtNLM"/>
    </source>
</evidence>
<dbReference type="InterPro" id="IPR014057">
    <property type="entry name" value="HI1420"/>
</dbReference>
<keyword evidence="2" id="KW-1185">Reference proteome</keyword>
<proteinExistence type="predicted"/>
<evidence type="ECO:0000313" key="2">
    <source>
        <dbReference type="Proteomes" id="UP000826146"/>
    </source>
</evidence>